<sequence>MQGLVDAVSALLEAPATLEDRDFRLIAFAAHEGELDPVRAGSILRRGSSAEVRAWFESFGIARAAGPVRTPADPASGILERLCLPARHRGVTYAYLWLLDGGAIPPGDPRLAEAMELAAEAAARLAVRPSRALAGLLSDEPAEREEAERLLAGHPVADGRYVVIVASGSPPQGVIAHRDVILTVTPDLAGRLEGPVGISASWRGLAHVREAVEQARTARRVAARVPGFARITHWDELGPYRLLTDAVDPRVVPLLGNEVLRGTAETYLDEAGHAQRTAEALTIHRQTLYYRLHRIEQLTGLDLDSGPDRLALHMSLKSAHLRD</sequence>
<comment type="caution">
    <text evidence="2">The sequence shown here is derived from an EMBL/GenBank/DDBJ whole genome shotgun (WGS) entry which is preliminary data.</text>
</comment>
<evidence type="ECO:0000313" key="2">
    <source>
        <dbReference type="EMBL" id="GAA3220181.1"/>
    </source>
</evidence>
<dbReference type="InterPro" id="IPR025736">
    <property type="entry name" value="PucR_C-HTH_dom"/>
</dbReference>
<dbReference type="EMBL" id="BAAAUV010000011">
    <property type="protein sequence ID" value="GAA3220181.1"/>
    <property type="molecule type" value="Genomic_DNA"/>
</dbReference>
<name>A0ABP6QIP3_9ACTN</name>
<feature type="domain" description="PucR C-terminal helix-turn-helix" evidence="1">
    <location>
        <begin position="260"/>
        <end position="317"/>
    </location>
</feature>
<evidence type="ECO:0000259" key="1">
    <source>
        <dbReference type="Pfam" id="PF13556"/>
    </source>
</evidence>
<dbReference type="Proteomes" id="UP001501237">
    <property type="component" value="Unassembled WGS sequence"/>
</dbReference>
<proteinExistence type="predicted"/>
<dbReference type="InterPro" id="IPR042070">
    <property type="entry name" value="PucR_C-HTH_sf"/>
</dbReference>
<gene>
    <name evidence="2" type="ORF">GCM10010468_44610</name>
</gene>
<dbReference type="PANTHER" id="PTHR33744">
    <property type="entry name" value="CARBOHYDRATE DIACID REGULATOR"/>
    <property type="match status" value="1"/>
</dbReference>
<protein>
    <submittedName>
        <fullName evidence="2">Helix-turn-helix domain-containing protein</fullName>
    </submittedName>
</protein>
<reference evidence="3" key="1">
    <citation type="journal article" date="2019" name="Int. J. Syst. Evol. Microbiol.">
        <title>The Global Catalogue of Microorganisms (GCM) 10K type strain sequencing project: providing services to taxonomists for standard genome sequencing and annotation.</title>
        <authorList>
            <consortium name="The Broad Institute Genomics Platform"/>
            <consortium name="The Broad Institute Genome Sequencing Center for Infectious Disease"/>
            <person name="Wu L."/>
            <person name="Ma J."/>
        </authorList>
    </citation>
    <scope>NUCLEOTIDE SEQUENCE [LARGE SCALE GENOMIC DNA]</scope>
    <source>
        <strain evidence="3">JCM 9377</strain>
    </source>
</reference>
<organism evidence="2 3">
    <name type="scientific">Actinocorallia longicatena</name>
    <dbReference type="NCBI Taxonomy" id="111803"/>
    <lineage>
        <taxon>Bacteria</taxon>
        <taxon>Bacillati</taxon>
        <taxon>Actinomycetota</taxon>
        <taxon>Actinomycetes</taxon>
        <taxon>Streptosporangiales</taxon>
        <taxon>Thermomonosporaceae</taxon>
        <taxon>Actinocorallia</taxon>
    </lineage>
</organism>
<evidence type="ECO:0000313" key="3">
    <source>
        <dbReference type="Proteomes" id="UP001501237"/>
    </source>
</evidence>
<accession>A0ABP6QIP3</accession>
<dbReference type="Pfam" id="PF13556">
    <property type="entry name" value="HTH_30"/>
    <property type="match status" value="1"/>
</dbReference>
<dbReference type="PANTHER" id="PTHR33744:SF17">
    <property type="entry name" value="CONSERVED PROTEIN"/>
    <property type="match status" value="1"/>
</dbReference>
<dbReference type="InterPro" id="IPR051448">
    <property type="entry name" value="CdaR-like_regulators"/>
</dbReference>
<keyword evidence="3" id="KW-1185">Reference proteome</keyword>
<dbReference type="Gene3D" id="1.10.10.2840">
    <property type="entry name" value="PucR C-terminal helix-turn-helix domain"/>
    <property type="match status" value="1"/>
</dbReference>